<keyword evidence="4" id="KW-0862">Zinc</keyword>
<dbReference type="EC" id="3.5.4.32" evidence="7"/>
<keyword evidence="3 7" id="KW-0378">Hydrolase</keyword>
<evidence type="ECO:0000259" key="5">
    <source>
        <dbReference type="Pfam" id="PF01979"/>
    </source>
</evidence>
<dbReference type="Pfam" id="PF22429">
    <property type="entry name" value="HutF_N"/>
    <property type="match status" value="1"/>
</dbReference>
<keyword evidence="2" id="KW-0479">Metal-binding</keyword>
<dbReference type="STRING" id="1122214.Mame_01257"/>
<evidence type="ECO:0000256" key="1">
    <source>
        <dbReference type="ARBA" id="ARBA00001947"/>
    </source>
</evidence>
<organism evidence="7 8">
    <name type="scientific">Martelella mediterranea DSM 17316</name>
    <dbReference type="NCBI Taxonomy" id="1122214"/>
    <lineage>
        <taxon>Bacteria</taxon>
        <taxon>Pseudomonadati</taxon>
        <taxon>Pseudomonadota</taxon>
        <taxon>Alphaproteobacteria</taxon>
        <taxon>Hyphomicrobiales</taxon>
        <taxon>Aurantimonadaceae</taxon>
        <taxon>Martelella</taxon>
    </lineage>
</organism>
<comment type="cofactor">
    <cofactor evidence="1">
        <name>Zn(2+)</name>
        <dbReference type="ChEBI" id="CHEBI:29105"/>
    </cofactor>
</comment>
<evidence type="ECO:0000259" key="6">
    <source>
        <dbReference type="Pfam" id="PF22429"/>
    </source>
</evidence>
<dbReference type="InterPro" id="IPR006680">
    <property type="entry name" value="Amidohydro-rel"/>
</dbReference>
<dbReference type="AlphaFoldDB" id="A0A1U9YYU9"/>
<dbReference type="NCBIfam" id="NF006683">
    <property type="entry name" value="PRK09229.1-4"/>
    <property type="match status" value="1"/>
</dbReference>
<dbReference type="KEGG" id="mmed:Mame_01257"/>
<dbReference type="NCBIfam" id="NF006684">
    <property type="entry name" value="PRK09229.1-5"/>
    <property type="match status" value="1"/>
</dbReference>
<sequence length="450" mass="48348">MASHLFAENILTPEGWRANARLAIEGGRIAGLAFEQTPEPGDERHGIIVPAVANVHSHAFQRAMAGLAERRGPASDNFWSWREVMYRFTFAIEPDEAEAIAAQLYMEMMEAGFARVGEFHYLHNDKDGSLYGNIGEMAERIAAAAGETGIGLTLLPVFYAHSDFGGAEPNNGQRRFIHDRDSFSRLMEASAKVVSGLDHAVLGVAPHSLRAVTPEELAFAASLADGPVHMHISEQTKEVDDCLAWSGKRPVEWLLENTRVDGRWCLIHATHMTDAEAEGLARSGAIAGLCPVTEANLGDGIFPASRFLASGGAFGVGSDSNVLIGLADELRQLEYAQRLGERARNVIAEPGGTTGRRLFDGALAGGAQAMGIEAGIADGRPASFFSLDNSAAPWLTEDQALDGFIFAGQVKPDCVWANGVKQVEAGRHVRRAAIEARFRKAMTALMARSG</sequence>
<evidence type="ECO:0000256" key="2">
    <source>
        <dbReference type="ARBA" id="ARBA00022723"/>
    </source>
</evidence>
<gene>
    <name evidence="7" type="ORF">Mame_01257</name>
</gene>
<dbReference type="GO" id="GO:0019239">
    <property type="term" value="F:deaminase activity"/>
    <property type="evidence" value="ECO:0007669"/>
    <property type="project" value="TreeGrafter"/>
</dbReference>
<dbReference type="EMBL" id="CP020330">
    <property type="protein sequence ID" value="AQZ50625.1"/>
    <property type="molecule type" value="Genomic_DNA"/>
</dbReference>
<evidence type="ECO:0000256" key="4">
    <source>
        <dbReference type="ARBA" id="ARBA00022833"/>
    </source>
</evidence>
<dbReference type="Pfam" id="PF01979">
    <property type="entry name" value="Amidohydro_1"/>
    <property type="match status" value="1"/>
</dbReference>
<feature type="domain" description="Amidohydrolase-related" evidence="5">
    <location>
        <begin position="47"/>
        <end position="419"/>
    </location>
</feature>
<reference evidence="7 8" key="1">
    <citation type="submission" date="2017-03" db="EMBL/GenBank/DDBJ databases">
        <title>Foreign affairs: Plasmid Transfer between Roseobacters and Rhizobia.</title>
        <authorList>
            <person name="Bartling P."/>
            <person name="Bunk B."/>
            <person name="Overmann J."/>
            <person name="Brinkmann H."/>
            <person name="Petersen J."/>
        </authorList>
    </citation>
    <scope>NUCLEOTIDE SEQUENCE [LARGE SCALE GENOMIC DNA]</scope>
    <source>
        <strain evidence="7 8">MACL11</strain>
    </source>
</reference>
<proteinExistence type="predicted"/>
<dbReference type="InterPro" id="IPR051607">
    <property type="entry name" value="Metallo-dep_hydrolases"/>
</dbReference>
<name>A0A1U9YYU9_9HYPH</name>
<dbReference type="Proteomes" id="UP000191135">
    <property type="component" value="Chromosome"/>
</dbReference>
<dbReference type="OrthoDB" id="9796020at2"/>
<dbReference type="GO" id="GO:0005829">
    <property type="term" value="C:cytosol"/>
    <property type="evidence" value="ECO:0007669"/>
    <property type="project" value="TreeGrafter"/>
</dbReference>
<dbReference type="InterPro" id="IPR011059">
    <property type="entry name" value="Metal-dep_hydrolase_composite"/>
</dbReference>
<evidence type="ECO:0000313" key="7">
    <source>
        <dbReference type="EMBL" id="AQZ50625.1"/>
    </source>
</evidence>
<dbReference type="Gene3D" id="3.20.20.140">
    <property type="entry name" value="Metal-dependent hydrolases"/>
    <property type="match status" value="1"/>
</dbReference>
<dbReference type="RefSeq" id="WP_018065187.1">
    <property type="nucleotide sequence ID" value="NZ_AQWH01000011.1"/>
</dbReference>
<accession>A0A1U9YYU9</accession>
<evidence type="ECO:0000256" key="3">
    <source>
        <dbReference type="ARBA" id="ARBA00022801"/>
    </source>
</evidence>
<keyword evidence="8" id="KW-1185">Reference proteome</keyword>
<dbReference type="GO" id="GO:0046872">
    <property type="term" value="F:metal ion binding"/>
    <property type="evidence" value="ECO:0007669"/>
    <property type="project" value="UniProtKB-KW"/>
</dbReference>
<evidence type="ECO:0000313" key="8">
    <source>
        <dbReference type="Proteomes" id="UP000191135"/>
    </source>
</evidence>
<dbReference type="InterPro" id="IPR032466">
    <property type="entry name" value="Metal_Hydrolase"/>
</dbReference>
<feature type="domain" description="Formimidoylglutamate deiminase N-terminal" evidence="6">
    <location>
        <begin position="5"/>
        <end position="46"/>
    </location>
</feature>
<dbReference type="InterPro" id="IPR010252">
    <property type="entry name" value="HutF"/>
</dbReference>
<dbReference type="SUPFAM" id="SSF51556">
    <property type="entry name" value="Metallo-dependent hydrolases"/>
    <property type="match status" value="1"/>
</dbReference>
<dbReference type="InterPro" id="IPR055156">
    <property type="entry name" value="HutF-like_N"/>
</dbReference>
<dbReference type="GO" id="GO:0102127">
    <property type="term" value="F:8-oxoguanine deaminase activity"/>
    <property type="evidence" value="ECO:0007669"/>
    <property type="project" value="UniProtKB-EC"/>
</dbReference>
<dbReference type="eggNOG" id="COG0402">
    <property type="taxonomic scope" value="Bacteria"/>
</dbReference>
<dbReference type="PANTHER" id="PTHR11271:SF48">
    <property type="entry name" value="AMIDOHYDROLASE-RELATED DOMAIN-CONTAINING PROTEIN"/>
    <property type="match status" value="1"/>
</dbReference>
<dbReference type="NCBIfam" id="TIGR02022">
    <property type="entry name" value="hutF"/>
    <property type="match status" value="1"/>
</dbReference>
<protein>
    <submittedName>
        <fullName evidence="7">8-oxoguanine deaminase</fullName>
        <ecNumber evidence="7">3.5.4.32</ecNumber>
    </submittedName>
</protein>
<dbReference type="PANTHER" id="PTHR11271">
    <property type="entry name" value="GUANINE DEAMINASE"/>
    <property type="match status" value="1"/>
</dbReference>
<dbReference type="Gene3D" id="2.30.40.10">
    <property type="entry name" value="Urease, subunit C, domain 1"/>
    <property type="match status" value="1"/>
</dbReference>